<organism evidence="1 2">
    <name type="scientific">Dryococelus australis</name>
    <dbReference type="NCBI Taxonomy" id="614101"/>
    <lineage>
        <taxon>Eukaryota</taxon>
        <taxon>Metazoa</taxon>
        <taxon>Ecdysozoa</taxon>
        <taxon>Arthropoda</taxon>
        <taxon>Hexapoda</taxon>
        <taxon>Insecta</taxon>
        <taxon>Pterygota</taxon>
        <taxon>Neoptera</taxon>
        <taxon>Polyneoptera</taxon>
        <taxon>Phasmatodea</taxon>
        <taxon>Verophasmatodea</taxon>
        <taxon>Anareolatae</taxon>
        <taxon>Phasmatidae</taxon>
        <taxon>Eurycanthinae</taxon>
        <taxon>Dryococelus</taxon>
    </lineage>
</organism>
<dbReference type="Proteomes" id="UP001159363">
    <property type="component" value="Chromosome 14"/>
</dbReference>
<sequence>MPTLHENFLHKFVCKARLARNEDIEQVPFFSCKAMQVAILLVLFAYSYEILREIHLASCETCLAQSGLAYRTEMGAAVAERLACSPPTKGEPGFNLPAGSLPNFRPWESCRTKPLLGRVLSGISRFPRPFIPAQLRTHLNSPPLDKNLQRACTVNLATVYFDDPSTRASPTVVGVYEYDIMSQPLVGLILEPTPRKIISGSSLDEALTMNMAVHSYVQICRRQLRIGCLLSQWKATIVQALSRSYHTPKPSEVKSPSVASMQCEICQITKMVEICEKPPHHSCLANHPLPLHRPRTSPVLRGHCKIFAIDSTLQKPV</sequence>
<reference evidence="1 2" key="1">
    <citation type="submission" date="2023-02" db="EMBL/GenBank/DDBJ databases">
        <title>LHISI_Scaffold_Assembly.</title>
        <authorList>
            <person name="Stuart O.P."/>
            <person name="Cleave R."/>
            <person name="Magrath M.J.L."/>
            <person name="Mikheyev A.S."/>
        </authorList>
    </citation>
    <scope>NUCLEOTIDE SEQUENCE [LARGE SCALE GENOMIC DNA]</scope>
    <source>
        <strain evidence="1">Daus_M_001</strain>
        <tissue evidence="1">Leg muscle</tissue>
    </source>
</reference>
<proteinExistence type="predicted"/>
<evidence type="ECO:0000313" key="2">
    <source>
        <dbReference type="Proteomes" id="UP001159363"/>
    </source>
</evidence>
<accession>A0ABQ9G6R4</accession>
<evidence type="ECO:0000313" key="1">
    <source>
        <dbReference type="EMBL" id="KAJ8867782.1"/>
    </source>
</evidence>
<dbReference type="EMBL" id="JARBHB010000015">
    <property type="protein sequence ID" value="KAJ8867782.1"/>
    <property type="molecule type" value="Genomic_DNA"/>
</dbReference>
<name>A0ABQ9G6R4_9NEOP</name>
<protein>
    <submittedName>
        <fullName evidence="1">Uncharacterized protein</fullName>
    </submittedName>
</protein>
<gene>
    <name evidence="1" type="ORF">PR048_031585</name>
</gene>
<keyword evidence="2" id="KW-1185">Reference proteome</keyword>
<comment type="caution">
    <text evidence="1">The sequence shown here is derived from an EMBL/GenBank/DDBJ whole genome shotgun (WGS) entry which is preliminary data.</text>
</comment>